<evidence type="ECO:0000256" key="1">
    <source>
        <dbReference type="SAM" id="MobiDB-lite"/>
    </source>
</evidence>
<feature type="region of interest" description="Disordered" evidence="1">
    <location>
        <begin position="1"/>
        <end position="39"/>
    </location>
</feature>
<comment type="caution">
    <text evidence="2">The sequence shown here is derived from an EMBL/GenBank/DDBJ whole genome shotgun (WGS) entry which is preliminary data.</text>
</comment>
<reference evidence="2 3" key="1">
    <citation type="submission" date="2023-11" db="EMBL/GenBank/DDBJ databases">
        <title>Dfirmibasis_genome.</title>
        <authorList>
            <person name="Edelbroek B."/>
            <person name="Kjellin J."/>
            <person name="Jerlstrom-Hultqvist J."/>
            <person name="Soderbom F."/>
        </authorList>
    </citation>
    <scope>NUCLEOTIDE SEQUENCE [LARGE SCALE GENOMIC DNA]</scope>
    <source>
        <strain evidence="2 3">TNS-C-14</strain>
    </source>
</reference>
<gene>
    <name evidence="2" type="ORF">RB653_002258</name>
</gene>
<organism evidence="2 3">
    <name type="scientific">Dictyostelium firmibasis</name>
    <dbReference type="NCBI Taxonomy" id="79012"/>
    <lineage>
        <taxon>Eukaryota</taxon>
        <taxon>Amoebozoa</taxon>
        <taxon>Evosea</taxon>
        <taxon>Eumycetozoa</taxon>
        <taxon>Dictyostelia</taxon>
        <taxon>Dictyosteliales</taxon>
        <taxon>Dictyosteliaceae</taxon>
        <taxon>Dictyostelium</taxon>
    </lineage>
</organism>
<feature type="compositionally biased region" description="Polar residues" evidence="1">
    <location>
        <begin position="13"/>
        <end position="24"/>
    </location>
</feature>
<evidence type="ECO:0000313" key="3">
    <source>
        <dbReference type="Proteomes" id="UP001344447"/>
    </source>
</evidence>
<sequence length="98" mass="11500">MPLNINTKEELQQTKPQTNQNENSGLGLRHINKNPNVGNEQYFTSFQKYVHPSNGHDEIQREDFHTYHPEQDYKDKEPQGVKPKEVNTPTNDNNFIHQ</sequence>
<evidence type="ECO:0000313" key="2">
    <source>
        <dbReference type="EMBL" id="KAK5577317.1"/>
    </source>
</evidence>
<accession>A0AAN7TW43</accession>
<proteinExistence type="predicted"/>
<feature type="region of interest" description="Disordered" evidence="1">
    <location>
        <begin position="51"/>
        <end position="98"/>
    </location>
</feature>
<keyword evidence="3" id="KW-1185">Reference proteome</keyword>
<feature type="compositionally biased region" description="Basic and acidic residues" evidence="1">
    <location>
        <begin position="54"/>
        <end position="85"/>
    </location>
</feature>
<protein>
    <submittedName>
        <fullName evidence="2">Uncharacterized protein</fullName>
    </submittedName>
</protein>
<dbReference type="Proteomes" id="UP001344447">
    <property type="component" value="Unassembled WGS sequence"/>
</dbReference>
<name>A0AAN7TW43_9MYCE</name>
<dbReference type="EMBL" id="JAVFKY010000004">
    <property type="protein sequence ID" value="KAK5577317.1"/>
    <property type="molecule type" value="Genomic_DNA"/>
</dbReference>
<feature type="compositionally biased region" description="Polar residues" evidence="1">
    <location>
        <begin position="87"/>
        <end position="98"/>
    </location>
</feature>
<dbReference type="AlphaFoldDB" id="A0AAN7TW43"/>